<dbReference type="RefSeq" id="WP_205181502.1">
    <property type="nucleotide sequence ID" value="NZ_JAFBEL010000003.1"/>
</dbReference>
<dbReference type="EMBL" id="BMFK01000001">
    <property type="protein sequence ID" value="GGE71613.1"/>
    <property type="molecule type" value="Genomic_DNA"/>
</dbReference>
<keyword evidence="2" id="KW-1185">Reference proteome</keyword>
<dbReference type="Proteomes" id="UP000605259">
    <property type="component" value="Unassembled WGS sequence"/>
</dbReference>
<sequence length="154" mass="18104">MTKMKKTAFCLRLRGETFFRDELCCLGWQFAEILTRLIEYTEGHHWYVFDVAGGGHVSFLELFPRNSEGMCVICSTEELIQKVKKVNQFESGVFIAIKKGEPVEWDIHYLPETEEEEGLQHPLAAIEIRLFDFSYFEIYGNDLAVERMFQMMER</sequence>
<name>A0A917ASM4_9BACI</name>
<reference evidence="1" key="2">
    <citation type="submission" date="2020-09" db="EMBL/GenBank/DDBJ databases">
        <authorList>
            <person name="Sun Q."/>
            <person name="Zhou Y."/>
        </authorList>
    </citation>
    <scope>NUCLEOTIDE SEQUENCE</scope>
    <source>
        <strain evidence="1">CGMCC 1.12698</strain>
    </source>
</reference>
<accession>A0A917ASM4</accession>
<evidence type="ECO:0000313" key="2">
    <source>
        <dbReference type="Proteomes" id="UP000605259"/>
    </source>
</evidence>
<dbReference type="AlphaFoldDB" id="A0A917ASM4"/>
<reference evidence="1" key="1">
    <citation type="journal article" date="2014" name="Int. J. Syst. Evol. Microbiol.">
        <title>Complete genome sequence of Corynebacterium casei LMG S-19264T (=DSM 44701T), isolated from a smear-ripened cheese.</title>
        <authorList>
            <consortium name="US DOE Joint Genome Institute (JGI-PGF)"/>
            <person name="Walter F."/>
            <person name="Albersmeier A."/>
            <person name="Kalinowski J."/>
            <person name="Ruckert C."/>
        </authorList>
    </citation>
    <scope>NUCLEOTIDE SEQUENCE</scope>
    <source>
        <strain evidence="1">CGMCC 1.12698</strain>
    </source>
</reference>
<organism evidence="1 2">
    <name type="scientific">Priestia taiwanensis</name>
    <dbReference type="NCBI Taxonomy" id="1347902"/>
    <lineage>
        <taxon>Bacteria</taxon>
        <taxon>Bacillati</taxon>
        <taxon>Bacillota</taxon>
        <taxon>Bacilli</taxon>
        <taxon>Bacillales</taxon>
        <taxon>Bacillaceae</taxon>
        <taxon>Priestia</taxon>
    </lineage>
</organism>
<protein>
    <submittedName>
        <fullName evidence="1">Uncharacterized protein</fullName>
    </submittedName>
</protein>
<comment type="caution">
    <text evidence="1">The sequence shown here is derived from an EMBL/GenBank/DDBJ whole genome shotgun (WGS) entry which is preliminary data.</text>
</comment>
<gene>
    <name evidence="1" type="ORF">GCM10007140_21960</name>
</gene>
<proteinExistence type="predicted"/>
<evidence type="ECO:0000313" key="1">
    <source>
        <dbReference type="EMBL" id="GGE71613.1"/>
    </source>
</evidence>